<keyword evidence="3" id="KW-1185">Reference proteome</keyword>
<proteinExistence type="predicted"/>
<dbReference type="Pfam" id="PF13360">
    <property type="entry name" value="PQQ_2"/>
    <property type="match status" value="1"/>
</dbReference>
<gene>
    <name evidence="2" type="ORF">FHR32_005428</name>
</gene>
<name>A0A7W7S181_9ACTN</name>
<dbReference type="SUPFAM" id="SSF82171">
    <property type="entry name" value="DPP6 N-terminal domain-like"/>
    <property type="match status" value="1"/>
</dbReference>
<reference evidence="2 3" key="1">
    <citation type="submission" date="2020-08" db="EMBL/GenBank/DDBJ databases">
        <title>Sequencing the genomes of 1000 actinobacteria strains.</title>
        <authorList>
            <person name="Klenk H.-P."/>
        </authorList>
    </citation>
    <scope>NUCLEOTIDE SEQUENCE [LARGE SCALE GENOMIC DNA]</scope>
    <source>
        <strain evidence="2 3">DSM 43023</strain>
    </source>
</reference>
<evidence type="ECO:0000259" key="1">
    <source>
        <dbReference type="Pfam" id="PF13360"/>
    </source>
</evidence>
<organism evidence="2 3">
    <name type="scientific">Streptosporangium album</name>
    <dbReference type="NCBI Taxonomy" id="47479"/>
    <lineage>
        <taxon>Bacteria</taxon>
        <taxon>Bacillati</taxon>
        <taxon>Actinomycetota</taxon>
        <taxon>Actinomycetes</taxon>
        <taxon>Streptosporangiales</taxon>
        <taxon>Streptosporangiaceae</taxon>
        <taxon>Streptosporangium</taxon>
    </lineage>
</organism>
<dbReference type="RefSeq" id="WP_184757216.1">
    <property type="nucleotide sequence ID" value="NZ_BAABEK010000004.1"/>
</dbReference>
<dbReference type="InterPro" id="IPR015943">
    <property type="entry name" value="WD40/YVTN_repeat-like_dom_sf"/>
</dbReference>
<dbReference type="EMBL" id="JACHJU010000002">
    <property type="protein sequence ID" value="MBB4941051.1"/>
    <property type="molecule type" value="Genomic_DNA"/>
</dbReference>
<comment type="caution">
    <text evidence="2">The sequence shown here is derived from an EMBL/GenBank/DDBJ whole genome shotgun (WGS) entry which is preliminary data.</text>
</comment>
<accession>A0A7W7S181</accession>
<dbReference type="AlphaFoldDB" id="A0A7W7S181"/>
<dbReference type="Gene3D" id="2.130.10.10">
    <property type="entry name" value="YVTN repeat-like/Quinoprotein amine dehydrogenase"/>
    <property type="match status" value="2"/>
</dbReference>
<evidence type="ECO:0000313" key="2">
    <source>
        <dbReference type="EMBL" id="MBB4941051.1"/>
    </source>
</evidence>
<feature type="domain" description="Pyrrolo-quinoline quinone repeat" evidence="1">
    <location>
        <begin position="236"/>
        <end position="426"/>
    </location>
</feature>
<dbReference type="InterPro" id="IPR002372">
    <property type="entry name" value="PQQ_rpt_dom"/>
</dbReference>
<dbReference type="Proteomes" id="UP000534286">
    <property type="component" value="Unassembled WGS sequence"/>
</dbReference>
<sequence length="436" mass="47040">MIERWAAMAGDGREFEAWDGVTRMAEGLPEEHLGALMEESVTWPGRRPMPYRWWEQWRRGDGRPWHAAADHRVLYISHHPSYDAEEYEAFDGGPPADPDEGPDLGAVEAVAVSPDLRWLALTLCSDGNTACGGLYLLDMESGTWHQRALDDDDALIGWGRDVAFAPDGSLLAVATSTDLQMLVWRTHDMTCLWSAGPEAVTAGTADAWGFRGLSESADDDDESALFFHTGFSGDGRLVVAADDGRPYYPSAREGRIVVAVADSGEVVFATTVPARGEAVLDHSGRRLAHIAADGEVVIYDVSSGEVVARHRTGLPGARALACSPDGDAIAVGGDGAIEVLRPGHGRPERVRIDGTCRSVVWSSDGPRALVIGDRHATVTDGAGRELWTRRIEHPNSLVAAFAADARVLVTIDDTDEVVAWFLYDGRPPPSPITAKN</sequence>
<evidence type="ECO:0000313" key="3">
    <source>
        <dbReference type="Proteomes" id="UP000534286"/>
    </source>
</evidence>
<protein>
    <recommendedName>
        <fullName evidence="1">Pyrrolo-quinoline quinone repeat domain-containing protein</fullName>
    </recommendedName>
</protein>